<accession>A0A428R6N3</accession>
<proteinExistence type="predicted"/>
<keyword evidence="2" id="KW-1185">Reference proteome</keyword>
<protein>
    <submittedName>
        <fullName evidence="1">Uncharacterized protein</fullName>
    </submittedName>
</protein>
<reference evidence="1 2" key="1">
    <citation type="submission" date="2017-06" db="EMBL/GenBank/DDBJ databases">
        <title>Comparative genomic analysis of Ambrosia Fusariam Clade fungi.</title>
        <authorList>
            <person name="Stajich J.E."/>
            <person name="Carrillo J."/>
            <person name="Kijimoto T."/>
            <person name="Eskalen A."/>
            <person name="O'Donnell K."/>
            <person name="Kasson M."/>
        </authorList>
    </citation>
    <scope>NUCLEOTIDE SEQUENCE [LARGE SCALE GENOMIC DNA]</scope>
    <source>
        <strain evidence="1 2">NRRL62584</strain>
    </source>
</reference>
<dbReference type="Proteomes" id="UP000288168">
    <property type="component" value="Unassembled WGS sequence"/>
</dbReference>
<evidence type="ECO:0000313" key="2">
    <source>
        <dbReference type="Proteomes" id="UP000288168"/>
    </source>
</evidence>
<organism evidence="1 2">
    <name type="scientific">Fusarium duplospermum</name>
    <dbReference type="NCBI Taxonomy" id="1325734"/>
    <lineage>
        <taxon>Eukaryota</taxon>
        <taxon>Fungi</taxon>
        <taxon>Dikarya</taxon>
        <taxon>Ascomycota</taxon>
        <taxon>Pezizomycotina</taxon>
        <taxon>Sordariomycetes</taxon>
        <taxon>Hypocreomycetidae</taxon>
        <taxon>Hypocreales</taxon>
        <taxon>Nectriaceae</taxon>
        <taxon>Fusarium</taxon>
        <taxon>Fusarium solani species complex</taxon>
    </lineage>
</organism>
<sequence length="72" mass="8136">MVQLSRLVSVRWKDALGNLEGESGLPNAAQKATDHSFEVSEQLRLRRRRISIQNQLRPFVHWGDKAIVGIGV</sequence>
<gene>
    <name evidence="1" type="ORF">CEP54_000300</name>
</gene>
<name>A0A428R6N3_9HYPO</name>
<evidence type="ECO:0000313" key="1">
    <source>
        <dbReference type="EMBL" id="RSL73211.1"/>
    </source>
</evidence>
<dbReference type="EMBL" id="NKCI01000002">
    <property type="protein sequence ID" value="RSL73211.1"/>
    <property type="molecule type" value="Genomic_DNA"/>
</dbReference>
<comment type="caution">
    <text evidence="1">The sequence shown here is derived from an EMBL/GenBank/DDBJ whole genome shotgun (WGS) entry which is preliminary data.</text>
</comment>
<dbReference type="AlphaFoldDB" id="A0A428R6N3"/>